<dbReference type="EMBL" id="CP032382">
    <property type="protein sequence ID" value="AYB29318.1"/>
    <property type="molecule type" value="Genomic_DNA"/>
</dbReference>
<protein>
    <submittedName>
        <fullName evidence="2">Uncharacterized protein</fullName>
    </submittedName>
</protein>
<keyword evidence="3" id="KW-1185">Reference proteome</keyword>
<dbReference type="Proteomes" id="UP000266183">
    <property type="component" value="Chromosome"/>
</dbReference>
<evidence type="ECO:0000256" key="1">
    <source>
        <dbReference type="SAM" id="Phobius"/>
    </source>
</evidence>
<keyword evidence="1" id="KW-0812">Transmembrane</keyword>
<dbReference type="OrthoDB" id="886186at2"/>
<sequence length="178" mass="20745">MNEFLRKIGLIDSFQIELPMDKSDFVETLIVNLDEPGPGFFEAFSTNNKAYKGTVKNDGFEMRQKRKLTARATSLSIRGKFQQVGKNLIAEVTLNGFHWLMIPYYIILLIVYFFAFGFFFFASAAEEFRMIGLLFLSVHAALMLVVPYFRIRRGMRKTKYDLERDLHFMMKDKFTSGN</sequence>
<organism evidence="2 3">
    <name type="scientific">Chryseolinea soli</name>
    <dbReference type="NCBI Taxonomy" id="2321403"/>
    <lineage>
        <taxon>Bacteria</taxon>
        <taxon>Pseudomonadati</taxon>
        <taxon>Bacteroidota</taxon>
        <taxon>Cytophagia</taxon>
        <taxon>Cytophagales</taxon>
        <taxon>Fulvivirgaceae</taxon>
        <taxon>Chryseolinea</taxon>
    </lineage>
</organism>
<evidence type="ECO:0000313" key="2">
    <source>
        <dbReference type="EMBL" id="AYB29318.1"/>
    </source>
</evidence>
<name>A0A385SJY2_9BACT</name>
<keyword evidence="1" id="KW-0472">Membrane</keyword>
<proteinExistence type="predicted"/>
<dbReference type="KEGG" id="chk:D4L85_01400"/>
<feature type="transmembrane region" description="Helical" evidence="1">
    <location>
        <begin position="130"/>
        <end position="149"/>
    </location>
</feature>
<accession>A0A385SJY2</accession>
<feature type="transmembrane region" description="Helical" evidence="1">
    <location>
        <begin position="104"/>
        <end position="124"/>
    </location>
</feature>
<keyword evidence="1" id="KW-1133">Transmembrane helix</keyword>
<gene>
    <name evidence="2" type="ORF">D4L85_01400</name>
</gene>
<reference evidence="3" key="1">
    <citation type="submission" date="2018-09" db="EMBL/GenBank/DDBJ databases">
        <title>Chryseolinea sp. KIS68-18 isolated from soil.</title>
        <authorList>
            <person name="Weon H.-Y."/>
            <person name="Kwon S.-W."/>
            <person name="Lee S.A."/>
        </authorList>
    </citation>
    <scope>NUCLEOTIDE SEQUENCE [LARGE SCALE GENOMIC DNA]</scope>
    <source>
        <strain evidence="3">KIS68-18</strain>
    </source>
</reference>
<dbReference type="RefSeq" id="WP_119752637.1">
    <property type="nucleotide sequence ID" value="NZ_CP032382.1"/>
</dbReference>
<dbReference type="AlphaFoldDB" id="A0A385SJY2"/>
<evidence type="ECO:0000313" key="3">
    <source>
        <dbReference type="Proteomes" id="UP000266183"/>
    </source>
</evidence>